<accession>A0A1I2HQC9</accession>
<feature type="transmembrane region" description="Helical" evidence="7">
    <location>
        <begin position="320"/>
        <end position="339"/>
    </location>
</feature>
<evidence type="ECO:0000256" key="5">
    <source>
        <dbReference type="ARBA" id="ARBA00023136"/>
    </source>
</evidence>
<gene>
    <name evidence="10" type="ORF">SAMN04488541_102550</name>
</gene>
<feature type="domain" description="ABC3 transporter permease C-terminal" evidence="8">
    <location>
        <begin position="287"/>
        <end position="409"/>
    </location>
</feature>
<evidence type="ECO:0000259" key="8">
    <source>
        <dbReference type="Pfam" id="PF02687"/>
    </source>
</evidence>
<protein>
    <submittedName>
        <fullName evidence="10">Putative ABC transport system permease protein</fullName>
    </submittedName>
</protein>
<keyword evidence="4 7" id="KW-1133">Transmembrane helix</keyword>
<evidence type="ECO:0000256" key="6">
    <source>
        <dbReference type="ARBA" id="ARBA00038076"/>
    </source>
</evidence>
<evidence type="ECO:0000256" key="4">
    <source>
        <dbReference type="ARBA" id="ARBA00022989"/>
    </source>
</evidence>
<dbReference type="InterPro" id="IPR050250">
    <property type="entry name" value="Macrolide_Exporter_MacB"/>
</dbReference>
<evidence type="ECO:0000256" key="7">
    <source>
        <dbReference type="SAM" id="Phobius"/>
    </source>
</evidence>
<dbReference type="Pfam" id="PF12704">
    <property type="entry name" value="MacB_PCD"/>
    <property type="match status" value="1"/>
</dbReference>
<feature type="transmembrane region" description="Helical" evidence="7">
    <location>
        <begin position="277"/>
        <end position="308"/>
    </location>
</feature>
<dbReference type="OrthoDB" id="9770036at2"/>
<evidence type="ECO:0000256" key="1">
    <source>
        <dbReference type="ARBA" id="ARBA00004651"/>
    </source>
</evidence>
<comment type="similarity">
    <text evidence="6">Belongs to the ABC-4 integral membrane protein family.</text>
</comment>
<keyword evidence="5 7" id="KW-0472">Membrane</keyword>
<evidence type="ECO:0000256" key="3">
    <source>
        <dbReference type="ARBA" id="ARBA00022692"/>
    </source>
</evidence>
<keyword evidence="2" id="KW-1003">Cell membrane</keyword>
<proteinExistence type="inferred from homology"/>
<feature type="domain" description="MacB-like periplasmic core" evidence="9">
    <location>
        <begin position="21"/>
        <end position="245"/>
    </location>
</feature>
<dbReference type="PANTHER" id="PTHR30572:SF4">
    <property type="entry name" value="ABC TRANSPORTER PERMEASE YTRF"/>
    <property type="match status" value="1"/>
</dbReference>
<dbReference type="RefSeq" id="WP_091546821.1">
    <property type="nucleotide sequence ID" value="NZ_FONY01000025.1"/>
</dbReference>
<feature type="transmembrane region" description="Helical" evidence="7">
    <location>
        <begin position="377"/>
        <end position="399"/>
    </location>
</feature>
<dbReference type="InterPro" id="IPR003838">
    <property type="entry name" value="ABC3_permease_C"/>
</dbReference>
<evidence type="ECO:0000259" key="9">
    <source>
        <dbReference type="Pfam" id="PF12704"/>
    </source>
</evidence>
<sequence>MFDLDKWSEILSTIRKHKLRTALTAFGVFWGIFMLIVLLGSGKGFENGVVNGFDIARNAVFLWSQRTSEPYMGLKPGRFIRFTTDDEKAIRENVPEVDVVAPRNSLEGTFSVVRGTKNASFQVFGDYPDFFRVKPMSMVAGRFINDIDIKERRKVAIIGTEVQKTLFKDDENPIGEYIKIKGIAFKVVGIFKTAGRGEDIRQDAQTIFLPHAAMIQAFNQGNRIYWFAFTPKEGVPAKVIEDKIKVLLAQRHKVAPNDLKAFGSANVEEEFKRVQGLFLGIAGFSWLVSIGTIIAGIVGVSNIMLIIVKERTKEIGIRKALGATPFSIISLIIQESIVITSFAGYIGLLCGIGLMEFIGYMMRKYEVQMDFFAPPEVNLTVAVSAVIFLVFTGALAGLVPAAKAASVNPVVALKDE</sequence>
<organism evidence="10 11">
    <name type="scientific">Thermoflexibacter ruber</name>
    <dbReference type="NCBI Taxonomy" id="1003"/>
    <lineage>
        <taxon>Bacteria</taxon>
        <taxon>Pseudomonadati</taxon>
        <taxon>Bacteroidota</taxon>
        <taxon>Cytophagia</taxon>
        <taxon>Cytophagales</taxon>
        <taxon>Thermoflexibacteraceae</taxon>
        <taxon>Thermoflexibacter</taxon>
    </lineage>
</organism>
<keyword evidence="3 7" id="KW-0812">Transmembrane</keyword>
<dbReference type="EMBL" id="FONY01000025">
    <property type="protein sequence ID" value="SFF31758.1"/>
    <property type="molecule type" value="Genomic_DNA"/>
</dbReference>
<feature type="transmembrane region" description="Helical" evidence="7">
    <location>
        <begin position="21"/>
        <end position="40"/>
    </location>
</feature>
<evidence type="ECO:0000313" key="11">
    <source>
        <dbReference type="Proteomes" id="UP000199513"/>
    </source>
</evidence>
<evidence type="ECO:0000313" key="10">
    <source>
        <dbReference type="EMBL" id="SFF31758.1"/>
    </source>
</evidence>
<evidence type="ECO:0000256" key="2">
    <source>
        <dbReference type="ARBA" id="ARBA00022475"/>
    </source>
</evidence>
<dbReference type="PANTHER" id="PTHR30572">
    <property type="entry name" value="MEMBRANE COMPONENT OF TRANSPORTER-RELATED"/>
    <property type="match status" value="1"/>
</dbReference>
<name>A0A1I2HQC9_9BACT</name>
<dbReference type="Pfam" id="PF02687">
    <property type="entry name" value="FtsX"/>
    <property type="match status" value="1"/>
</dbReference>
<dbReference type="GO" id="GO:0022857">
    <property type="term" value="F:transmembrane transporter activity"/>
    <property type="evidence" value="ECO:0007669"/>
    <property type="project" value="TreeGrafter"/>
</dbReference>
<comment type="subcellular location">
    <subcellularLocation>
        <location evidence="1">Cell membrane</location>
        <topology evidence="1">Multi-pass membrane protein</topology>
    </subcellularLocation>
</comment>
<dbReference type="Proteomes" id="UP000199513">
    <property type="component" value="Unassembled WGS sequence"/>
</dbReference>
<dbReference type="AlphaFoldDB" id="A0A1I2HQC9"/>
<feature type="transmembrane region" description="Helical" evidence="7">
    <location>
        <begin position="345"/>
        <end position="365"/>
    </location>
</feature>
<reference evidence="10 11" key="1">
    <citation type="submission" date="2016-10" db="EMBL/GenBank/DDBJ databases">
        <authorList>
            <person name="de Groot N.N."/>
        </authorList>
    </citation>
    <scope>NUCLEOTIDE SEQUENCE [LARGE SCALE GENOMIC DNA]</scope>
    <source>
        <strain>GEY</strain>
        <strain evidence="11">DSM 9560</strain>
    </source>
</reference>
<dbReference type="GO" id="GO:0005886">
    <property type="term" value="C:plasma membrane"/>
    <property type="evidence" value="ECO:0007669"/>
    <property type="project" value="UniProtKB-SubCell"/>
</dbReference>
<dbReference type="STRING" id="1003.SAMN04488541_102550"/>
<keyword evidence="11" id="KW-1185">Reference proteome</keyword>
<dbReference type="InterPro" id="IPR025857">
    <property type="entry name" value="MacB_PCD"/>
</dbReference>